<evidence type="ECO:0000259" key="8">
    <source>
        <dbReference type="PROSITE" id="PS50850"/>
    </source>
</evidence>
<comment type="caution">
    <text evidence="9">The sequence shown here is derived from an EMBL/GenBank/DDBJ whole genome shotgun (WGS) entry which is preliminary data.</text>
</comment>
<dbReference type="EMBL" id="JBCDNA010000002">
    <property type="protein sequence ID" value="MEL4455793.1"/>
    <property type="molecule type" value="Genomic_DNA"/>
</dbReference>
<dbReference type="InterPro" id="IPR005829">
    <property type="entry name" value="Sugar_transporter_CS"/>
</dbReference>
<evidence type="ECO:0000256" key="6">
    <source>
        <dbReference type="RuleBase" id="RU003346"/>
    </source>
</evidence>
<feature type="transmembrane region" description="Helical" evidence="7">
    <location>
        <begin position="255"/>
        <end position="280"/>
    </location>
</feature>
<keyword evidence="10" id="KW-1185">Reference proteome</keyword>
<dbReference type="SUPFAM" id="SSF103473">
    <property type="entry name" value="MFS general substrate transporter"/>
    <property type="match status" value="1"/>
</dbReference>
<gene>
    <name evidence="9" type="ORF">AABB81_07790</name>
</gene>
<feature type="transmembrane region" description="Helical" evidence="7">
    <location>
        <begin position="9"/>
        <end position="27"/>
    </location>
</feature>
<keyword evidence="4 7" id="KW-1133">Transmembrane helix</keyword>
<keyword evidence="5 7" id="KW-0472">Membrane</keyword>
<dbReference type="PROSITE" id="PS00217">
    <property type="entry name" value="SUGAR_TRANSPORT_2"/>
    <property type="match status" value="1"/>
</dbReference>
<dbReference type="PROSITE" id="PS50850">
    <property type="entry name" value="MFS"/>
    <property type="match status" value="1"/>
</dbReference>
<evidence type="ECO:0000313" key="9">
    <source>
        <dbReference type="EMBL" id="MEL4455793.1"/>
    </source>
</evidence>
<evidence type="ECO:0000256" key="5">
    <source>
        <dbReference type="ARBA" id="ARBA00023136"/>
    </source>
</evidence>
<feature type="transmembrane region" description="Helical" evidence="7">
    <location>
        <begin position="81"/>
        <end position="101"/>
    </location>
</feature>
<dbReference type="RefSeq" id="WP_342159750.1">
    <property type="nucleotide sequence ID" value="NZ_JBCDNA010000002.1"/>
</dbReference>
<evidence type="ECO:0000256" key="4">
    <source>
        <dbReference type="ARBA" id="ARBA00022989"/>
    </source>
</evidence>
<dbReference type="Gene3D" id="1.20.1250.20">
    <property type="entry name" value="MFS general substrate transporter like domains"/>
    <property type="match status" value="2"/>
</dbReference>
<dbReference type="InterPro" id="IPR020846">
    <property type="entry name" value="MFS_dom"/>
</dbReference>
<dbReference type="Pfam" id="PF00083">
    <property type="entry name" value="Sugar_tr"/>
    <property type="match status" value="1"/>
</dbReference>
<keyword evidence="6" id="KW-0813">Transport</keyword>
<name>A0ABU9L028_9FLAO</name>
<feature type="transmembrane region" description="Helical" evidence="7">
    <location>
        <begin position="325"/>
        <end position="347"/>
    </location>
</feature>
<dbReference type="NCBIfam" id="TIGR00879">
    <property type="entry name" value="SP"/>
    <property type="match status" value="1"/>
</dbReference>
<accession>A0ABU9L028</accession>
<dbReference type="Proteomes" id="UP001474120">
    <property type="component" value="Unassembled WGS sequence"/>
</dbReference>
<dbReference type="InterPro" id="IPR003663">
    <property type="entry name" value="Sugar/inositol_transpt"/>
</dbReference>
<sequence>MGQASTKRINIYFITIVITLGGLLFGFDTGVINGTQFYFSKYFELTGWLKGFIVSSALLGALLGAASAGMISKSIGRKNSLIISAVLFGISAWGSGLPAILPESITLMVFFRIIGGIAIGMASMNAPTYIAEIAPADKRGKLITYYQMAVVIGFFVVFLTTYVIGSELTEQNNIDFGWRYMFWSELIPATLFLLLLFTVPKSPRWLMIKGRENEALNVLTRIHGQEMADIEFKDIKDSLQQEGKQKKASIFQKSLFPIVVIGTVLSILQQFTGINAVLYYGADIFEQALGFGNEDVLLQQILLATVNLLFTFIAMYTVDKLGRKPLLIIGGVGMLAGFLLMGFTLYLSDYSGVNSAGLPTISSTEGIICLIGILMFIGSFAMSMGPIVWVLLAEMFPNSIRSTAMAIAVAAQWLANYFVSQSFPIIVESDSNRLIADGGVWNQSLPYFIFSAFILFIIFFTWKWIPETKGKTLEEMEALFNKGKS</sequence>
<feature type="domain" description="Major facilitator superfamily (MFS) profile" evidence="8">
    <location>
        <begin position="14"/>
        <end position="469"/>
    </location>
</feature>
<feature type="transmembrane region" description="Helical" evidence="7">
    <location>
        <begin position="367"/>
        <end position="392"/>
    </location>
</feature>
<protein>
    <submittedName>
        <fullName evidence="9">Sugar porter family MFS transporter</fullName>
    </submittedName>
</protein>
<reference evidence="9 10" key="1">
    <citation type="submission" date="2024-04" db="EMBL/GenBank/DDBJ databases">
        <title>whole genome sequencing of Lutimonas vermicola strain IMCC1616.</title>
        <authorList>
            <person name="Bae S.S."/>
        </authorList>
    </citation>
    <scope>NUCLEOTIDE SEQUENCE [LARGE SCALE GENOMIC DNA]</scope>
    <source>
        <strain evidence="9 10">IMCC1616</strain>
    </source>
</reference>
<comment type="similarity">
    <text evidence="2 6">Belongs to the major facilitator superfamily. Sugar transporter (TC 2.A.1.1) family.</text>
</comment>
<dbReference type="InterPro" id="IPR036259">
    <property type="entry name" value="MFS_trans_sf"/>
</dbReference>
<evidence type="ECO:0000256" key="2">
    <source>
        <dbReference type="ARBA" id="ARBA00010992"/>
    </source>
</evidence>
<feature type="transmembrane region" description="Helical" evidence="7">
    <location>
        <begin position="107"/>
        <end position="131"/>
    </location>
</feature>
<keyword evidence="3 7" id="KW-0812">Transmembrane</keyword>
<evidence type="ECO:0000256" key="3">
    <source>
        <dbReference type="ARBA" id="ARBA00022692"/>
    </source>
</evidence>
<proteinExistence type="inferred from homology"/>
<dbReference type="PANTHER" id="PTHR48022:SF2">
    <property type="entry name" value="PLASTIDIC GLUCOSE TRANSPORTER 4"/>
    <property type="match status" value="1"/>
</dbReference>
<dbReference type="PRINTS" id="PR00171">
    <property type="entry name" value="SUGRTRNSPORT"/>
</dbReference>
<feature type="transmembrane region" description="Helical" evidence="7">
    <location>
        <begin position="447"/>
        <end position="465"/>
    </location>
</feature>
<feature type="transmembrane region" description="Helical" evidence="7">
    <location>
        <begin position="47"/>
        <end position="69"/>
    </location>
</feature>
<evidence type="ECO:0000256" key="7">
    <source>
        <dbReference type="SAM" id="Phobius"/>
    </source>
</evidence>
<dbReference type="PANTHER" id="PTHR48022">
    <property type="entry name" value="PLASTIDIC GLUCOSE TRANSPORTER 4"/>
    <property type="match status" value="1"/>
</dbReference>
<dbReference type="PROSITE" id="PS00216">
    <property type="entry name" value="SUGAR_TRANSPORT_1"/>
    <property type="match status" value="1"/>
</dbReference>
<dbReference type="InterPro" id="IPR050360">
    <property type="entry name" value="MFS_Sugar_Transporters"/>
</dbReference>
<feature type="transmembrane region" description="Helical" evidence="7">
    <location>
        <begin position="404"/>
        <end position="427"/>
    </location>
</feature>
<dbReference type="InterPro" id="IPR005828">
    <property type="entry name" value="MFS_sugar_transport-like"/>
</dbReference>
<organism evidence="9 10">
    <name type="scientific">Lutimonas vermicola</name>
    <dbReference type="NCBI Taxonomy" id="414288"/>
    <lineage>
        <taxon>Bacteria</taxon>
        <taxon>Pseudomonadati</taxon>
        <taxon>Bacteroidota</taxon>
        <taxon>Flavobacteriia</taxon>
        <taxon>Flavobacteriales</taxon>
        <taxon>Flavobacteriaceae</taxon>
        <taxon>Lutimonas</taxon>
    </lineage>
</organism>
<comment type="subcellular location">
    <subcellularLocation>
        <location evidence="1">Membrane</location>
        <topology evidence="1">Multi-pass membrane protein</topology>
    </subcellularLocation>
</comment>
<evidence type="ECO:0000256" key="1">
    <source>
        <dbReference type="ARBA" id="ARBA00004141"/>
    </source>
</evidence>
<feature type="transmembrane region" description="Helical" evidence="7">
    <location>
        <begin position="300"/>
        <end position="318"/>
    </location>
</feature>
<evidence type="ECO:0000313" key="10">
    <source>
        <dbReference type="Proteomes" id="UP001474120"/>
    </source>
</evidence>
<feature type="transmembrane region" description="Helical" evidence="7">
    <location>
        <begin position="143"/>
        <end position="165"/>
    </location>
</feature>
<feature type="transmembrane region" description="Helical" evidence="7">
    <location>
        <begin position="180"/>
        <end position="199"/>
    </location>
</feature>